<dbReference type="STRING" id="5722.A2DAM1"/>
<name>A2DAM1_TRIV3</name>
<dbReference type="InterPro" id="IPR026906">
    <property type="entry name" value="LRR_5"/>
</dbReference>
<dbReference type="VEuPathDB" id="TrichDB:TVAG_035470"/>
<protein>
    <submittedName>
        <fullName evidence="1">Cell surface protein, putative</fullName>
    </submittedName>
</protein>
<dbReference type="AlphaFoldDB" id="A2DAM1"/>
<dbReference type="Proteomes" id="UP000001542">
    <property type="component" value="Unassembled WGS sequence"/>
</dbReference>
<dbReference type="KEGG" id="tva:5468079"/>
<dbReference type="InParanoid" id="A2DAM1"/>
<gene>
    <name evidence="1" type="ORF">TVAG_035470</name>
</gene>
<reference evidence="1" key="2">
    <citation type="journal article" date="2007" name="Science">
        <title>Draft genome sequence of the sexually transmitted pathogen Trichomonas vaginalis.</title>
        <authorList>
            <person name="Carlton J.M."/>
            <person name="Hirt R.P."/>
            <person name="Silva J.C."/>
            <person name="Delcher A.L."/>
            <person name="Schatz M."/>
            <person name="Zhao Q."/>
            <person name="Wortman J.R."/>
            <person name="Bidwell S.L."/>
            <person name="Alsmark U.C.M."/>
            <person name="Besteiro S."/>
            <person name="Sicheritz-Ponten T."/>
            <person name="Noel C.J."/>
            <person name="Dacks J.B."/>
            <person name="Foster P.G."/>
            <person name="Simillion C."/>
            <person name="Van de Peer Y."/>
            <person name="Miranda-Saavedra D."/>
            <person name="Barton G.J."/>
            <person name="Westrop G.D."/>
            <person name="Mueller S."/>
            <person name="Dessi D."/>
            <person name="Fiori P.L."/>
            <person name="Ren Q."/>
            <person name="Paulsen I."/>
            <person name="Zhang H."/>
            <person name="Bastida-Corcuera F.D."/>
            <person name="Simoes-Barbosa A."/>
            <person name="Brown M.T."/>
            <person name="Hayes R.D."/>
            <person name="Mukherjee M."/>
            <person name="Okumura C.Y."/>
            <person name="Schneider R."/>
            <person name="Smith A.J."/>
            <person name="Vanacova S."/>
            <person name="Villalvazo M."/>
            <person name="Haas B.J."/>
            <person name="Pertea M."/>
            <person name="Feldblyum T.V."/>
            <person name="Utterback T.R."/>
            <person name="Shu C.L."/>
            <person name="Osoegawa K."/>
            <person name="de Jong P.J."/>
            <person name="Hrdy I."/>
            <person name="Horvathova L."/>
            <person name="Zubacova Z."/>
            <person name="Dolezal P."/>
            <person name="Malik S.B."/>
            <person name="Logsdon J.M. Jr."/>
            <person name="Henze K."/>
            <person name="Gupta A."/>
            <person name="Wang C.C."/>
            <person name="Dunne R.L."/>
            <person name="Upcroft J.A."/>
            <person name="Upcroft P."/>
            <person name="White O."/>
            <person name="Salzberg S.L."/>
            <person name="Tang P."/>
            <person name="Chiu C.-H."/>
            <person name="Lee Y.-S."/>
            <person name="Embley T.M."/>
            <person name="Coombs G.H."/>
            <person name="Mottram J.C."/>
            <person name="Tachezy J."/>
            <person name="Fraser-Liggett C.M."/>
            <person name="Johnson P.J."/>
        </authorList>
    </citation>
    <scope>NUCLEOTIDE SEQUENCE [LARGE SCALE GENOMIC DNA]</scope>
    <source>
        <strain evidence="1">G3</strain>
    </source>
</reference>
<dbReference type="SUPFAM" id="SSF52058">
    <property type="entry name" value="L domain-like"/>
    <property type="match status" value="1"/>
</dbReference>
<dbReference type="InterPro" id="IPR032675">
    <property type="entry name" value="LRR_dom_sf"/>
</dbReference>
<dbReference type="EMBL" id="DS113183">
    <property type="protein sequence ID" value="EAY22524.1"/>
    <property type="molecule type" value="Genomic_DNA"/>
</dbReference>
<dbReference type="PANTHER" id="PTHR45661:SF3">
    <property type="entry name" value="IG-LIKE DOMAIN-CONTAINING PROTEIN"/>
    <property type="match status" value="1"/>
</dbReference>
<dbReference type="SMR" id="A2DAM1"/>
<reference evidence="1" key="1">
    <citation type="submission" date="2006-10" db="EMBL/GenBank/DDBJ databases">
        <authorList>
            <person name="Amadeo P."/>
            <person name="Zhao Q."/>
            <person name="Wortman J."/>
            <person name="Fraser-Liggett C."/>
            <person name="Carlton J."/>
        </authorList>
    </citation>
    <scope>NUCLEOTIDE SEQUENCE</scope>
    <source>
        <strain evidence="1">G3</strain>
    </source>
</reference>
<dbReference type="Pfam" id="PF13306">
    <property type="entry name" value="LRR_5"/>
    <property type="match status" value="3"/>
</dbReference>
<sequence length="334" mass="37329">MHENAFLNCTNLETVKIKGNEFNVASFTNCSDFEVKLESDYTNLTIENNLLVFKQTIDGTTYKVLLAVLPKYDEKSLTISNYDAIFPYTFSICTKPTEVIIDGSNVNFDEKVFPFSKVKTVEIKKCGHTYIPSNLFYQAYNLQKVIIPEGILRIEDDAFRYCYKLKTVELPSTVSYIGQSAFSYYLKLKSIDLSNVAIIDSSAFSNCESLNVDLPENLKYLGGSAFSNTNLKSVVIPGSLKAIPSVIFNGCRNLKKIEIGDGIVRIDYLASNCPKLKKIIVPSSVKYISAEAFNENPAVDVEIDSGNPYYEAKDHVIIEKATHIVIGSYGQYSL</sequence>
<dbReference type="RefSeq" id="XP_001583510.1">
    <property type="nucleotide sequence ID" value="XM_001583460.1"/>
</dbReference>
<evidence type="ECO:0000313" key="2">
    <source>
        <dbReference type="Proteomes" id="UP000001542"/>
    </source>
</evidence>
<proteinExistence type="predicted"/>
<dbReference type="Gene3D" id="3.80.10.10">
    <property type="entry name" value="Ribonuclease Inhibitor"/>
    <property type="match status" value="2"/>
</dbReference>
<accession>A2DAM1</accession>
<dbReference type="OrthoDB" id="6363818at2759"/>
<evidence type="ECO:0000313" key="1">
    <source>
        <dbReference type="EMBL" id="EAY22524.1"/>
    </source>
</evidence>
<organism evidence="1 2">
    <name type="scientific">Trichomonas vaginalis (strain ATCC PRA-98 / G3)</name>
    <dbReference type="NCBI Taxonomy" id="412133"/>
    <lineage>
        <taxon>Eukaryota</taxon>
        <taxon>Metamonada</taxon>
        <taxon>Parabasalia</taxon>
        <taxon>Trichomonadida</taxon>
        <taxon>Trichomonadidae</taxon>
        <taxon>Trichomonas</taxon>
    </lineage>
</organism>
<dbReference type="PANTHER" id="PTHR45661">
    <property type="entry name" value="SURFACE ANTIGEN"/>
    <property type="match status" value="1"/>
</dbReference>
<dbReference type="InterPro" id="IPR053139">
    <property type="entry name" value="Surface_bspA-like"/>
</dbReference>
<dbReference type="VEuPathDB" id="TrichDB:TVAGG3_0811700"/>
<keyword evidence="2" id="KW-1185">Reference proteome</keyword>